<dbReference type="InterPro" id="IPR012292">
    <property type="entry name" value="Globin/Proto"/>
</dbReference>
<dbReference type="Pfam" id="PF01152">
    <property type="entry name" value="Bac_globin"/>
    <property type="match status" value="1"/>
</dbReference>
<evidence type="ECO:0000256" key="3">
    <source>
        <dbReference type="ARBA" id="ARBA00022723"/>
    </source>
</evidence>
<dbReference type="RefSeq" id="WP_379810814.1">
    <property type="nucleotide sequence ID" value="NZ_JBHUPC010000012.1"/>
</dbReference>
<protein>
    <submittedName>
        <fullName evidence="5">Group 1 truncated hemoglobin</fullName>
    </submittedName>
</protein>
<keyword evidence="3" id="KW-0479">Metal-binding</keyword>
<evidence type="ECO:0000313" key="6">
    <source>
        <dbReference type="Proteomes" id="UP001597534"/>
    </source>
</evidence>
<accession>A0ABW5YKI8</accession>
<proteinExistence type="predicted"/>
<sequence length="128" mass="14414">MEATNQNSLYKRLGETKGISAIVDDIIEAHMNNPAIKARFLPLKDNSEHFAVTRQHLINFIITGSGGPQNYTGKNMTDAHRGMNINEKEYMHAIDDIMNTLEKHQVDEQSKKDVLAIVYSLKDTMIGV</sequence>
<dbReference type="SUPFAM" id="SSF46458">
    <property type="entry name" value="Globin-like"/>
    <property type="match status" value="1"/>
</dbReference>
<keyword evidence="1" id="KW-0813">Transport</keyword>
<comment type="caution">
    <text evidence="5">The sequence shown here is derived from an EMBL/GenBank/DDBJ whole genome shotgun (WGS) entry which is preliminary data.</text>
</comment>
<evidence type="ECO:0000256" key="1">
    <source>
        <dbReference type="ARBA" id="ARBA00022448"/>
    </source>
</evidence>
<evidence type="ECO:0000256" key="2">
    <source>
        <dbReference type="ARBA" id="ARBA00022617"/>
    </source>
</evidence>
<organism evidence="5 6">
    <name type="scientific">Flavobacterium chuncheonense</name>
    <dbReference type="NCBI Taxonomy" id="2026653"/>
    <lineage>
        <taxon>Bacteria</taxon>
        <taxon>Pseudomonadati</taxon>
        <taxon>Bacteroidota</taxon>
        <taxon>Flavobacteriia</taxon>
        <taxon>Flavobacteriales</taxon>
        <taxon>Flavobacteriaceae</taxon>
        <taxon>Flavobacterium</taxon>
    </lineage>
</organism>
<evidence type="ECO:0000256" key="4">
    <source>
        <dbReference type="ARBA" id="ARBA00023004"/>
    </source>
</evidence>
<keyword evidence="2" id="KW-0349">Heme</keyword>
<keyword evidence="4" id="KW-0408">Iron</keyword>
<keyword evidence="6" id="KW-1185">Reference proteome</keyword>
<evidence type="ECO:0000313" key="5">
    <source>
        <dbReference type="EMBL" id="MFD2891252.1"/>
    </source>
</evidence>
<reference evidence="6" key="1">
    <citation type="journal article" date="2019" name="Int. J. Syst. Evol. Microbiol.">
        <title>The Global Catalogue of Microorganisms (GCM) 10K type strain sequencing project: providing services to taxonomists for standard genome sequencing and annotation.</title>
        <authorList>
            <consortium name="The Broad Institute Genomics Platform"/>
            <consortium name="The Broad Institute Genome Sequencing Center for Infectious Disease"/>
            <person name="Wu L."/>
            <person name="Ma J."/>
        </authorList>
    </citation>
    <scope>NUCLEOTIDE SEQUENCE [LARGE SCALE GENOMIC DNA]</scope>
    <source>
        <strain evidence="6">KCTC 22671</strain>
    </source>
</reference>
<dbReference type="Gene3D" id="1.10.490.10">
    <property type="entry name" value="Globins"/>
    <property type="match status" value="1"/>
</dbReference>
<name>A0ABW5YKI8_9FLAO</name>
<dbReference type="Proteomes" id="UP001597534">
    <property type="component" value="Unassembled WGS sequence"/>
</dbReference>
<dbReference type="EMBL" id="JBHUPC010000012">
    <property type="protein sequence ID" value="MFD2891252.1"/>
    <property type="molecule type" value="Genomic_DNA"/>
</dbReference>
<dbReference type="InterPro" id="IPR009050">
    <property type="entry name" value="Globin-like_sf"/>
</dbReference>
<gene>
    <name evidence="5" type="ORF">ACFS5J_04405</name>
</gene>
<dbReference type="InterPro" id="IPR001486">
    <property type="entry name" value="Hemoglobin_trunc"/>
</dbReference>
<dbReference type="CDD" id="cd00454">
    <property type="entry name" value="TrHb1_N"/>
    <property type="match status" value="1"/>
</dbReference>